<dbReference type="Gene3D" id="3.80.10.10">
    <property type="entry name" value="Ribonuclease Inhibitor"/>
    <property type="match status" value="1"/>
</dbReference>
<dbReference type="InterPro" id="IPR001611">
    <property type="entry name" value="Leu-rich_rpt"/>
</dbReference>
<dbReference type="Gene3D" id="3.30.457.10">
    <property type="entry name" value="Copper amine oxidase-like, N-terminal domain"/>
    <property type="match status" value="1"/>
</dbReference>
<reference evidence="5 6" key="1">
    <citation type="submission" date="2023-07" db="EMBL/GenBank/DDBJ databases">
        <title>Sorghum-associated microbial communities from plants grown in Nebraska, USA.</title>
        <authorList>
            <person name="Schachtman D."/>
        </authorList>
    </citation>
    <scope>NUCLEOTIDE SEQUENCE [LARGE SCALE GENOMIC DNA]</scope>
    <source>
        <strain evidence="5 6">CC258</strain>
    </source>
</reference>
<dbReference type="PANTHER" id="PTHR46652:SF3">
    <property type="entry name" value="LEUCINE-RICH REPEAT-CONTAINING PROTEIN 9"/>
    <property type="match status" value="1"/>
</dbReference>
<evidence type="ECO:0000313" key="6">
    <source>
        <dbReference type="Proteomes" id="UP001267290"/>
    </source>
</evidence>
<evidence type="ECO:0000256" key="3">
    <source>
        <dbReference type="SAM" id="MobiDB-lite"/>
    </source>
</evidence>
<dbReference type="InterPro" id="IPR032675">
    <property type="entry name" value="LRR_dom_sf"/>
</dbReference>
<comment type="caution">
    <text evidence="5">The sequence shown here is derived from an EMBL/GenBank/DDBJ whole genome shotgun (WGS) entry which is preliminary data.</text>
</comment>
<dbReference type="InterPro" id="IPR012854">
    <property type="entry name" value="Cu_amine_oxidase-like_N"/>
</dbReference>
<dbReference type="PROSITE" id="PS51450">
    <property type="entry name" value="LRR"/>
    <property type="match status" value="3"/>
</dbReference>
<name>A0ABU1NNP0_9BACL</name>
<evidence type="ECO:0000313" key="5">
    <source>
        <dbReference type="EMBL" id="MDR6549072.1"/>
    </source>
</evidence>
<sequence>MGKVFSALLIMFVLLSVSFLEVQAESNLIEDPQLDKVIRASIGKSSGNLTADDLLKVTSIYAYQKEGIKSLKGLEFAKNLNRLIVSNQPLTRIDEVAGLSKLTFVDISGTQVSDLSPLQGLTQLGHLSVSGAKVKDLTPLLKLTRLSELFLAKNEIEDITPLIQLKLVWLDLADNKIDDISPLLIHGETLEHVFLSRNNISDISYLVLSERLKHVYVEGNPLDAISLKLMKSFKDKAIDVKYDDKLSIPPISVKIDGQPLTITGAKPLLIKEKTFVPLRDIFEALGAAVQWNQTDNSVTATKGKTTVWLQIGSRKARVNGTEVALEVEPQLVGNFTMVPVRFISEALGANVKWDGTTQTVSILTTTESSPPDVSEKPEDIPVPSREINRSDCR</sequence>
<dbReference type="SUPFAM" id="SSF55383">
    <property type="entry name" value="Copper amine oxidase, domain N"/>
    <property type="match status" value="1"/>
</dbReference>
<keyword evidence="2" id="KW-0677">Repeat</keyword>
<feature type="region of interest" description="Disordered" evidence="3">
    <location>
        <begin position="365"/>
        <end position="393"/>
    </location>
</feature>
<keyword evidence="1" id="KW-0433">Leucine-rich repeat</keyword>
<dbReference type="Pfam" id="PF07833">
    <property type="entry name" value="Cu_amine_oxidN1"/>
    <property type="match status" value="1"/>
</dbReference>
<protein>
    <recommendedName>
        <fullName evidence="4">Copper amine oxidase-like N-terminal domain-containing protein</fullName>
    </recommendedName>
</protein>
<dbReference type="SUPFAM" id="SSF52058">
    <property type="entry name" value="L domain-like"/>
    <property type="match status" value="1"/>
</dbReference>
<evidence type="ECO:0000256" key="2">
    <source>
        <dbReference type="ARBA" id="ARBA00022737"/>
    </source>
</evidence>
<dbReference type="Proteomes" id="UP001267290">
    <property type="component" value="Unassembled WGS sequence"/>
</dbReference>
<accession>A0ABU1NNP0</accession>
<organism evidence="5 6">
    <name type="scientific">Paenibacillus qinlingensis</name>
    <dbReference type="NCBI Taxonomy" id="1837343"/>
    <lineage>
        <taxon>Bacteria</taxon>
        <taxon>Bacillati</taxon>
        <taxon>Bacillota</taxon>
        <taxon>Bacilli</taxon>
        <taxon>Bacillales</taxon>
        <taxon>Paenibacillaceae</taxon>
        <taxon>Paenibacillus</taxon>
    </lineage>
</organism>
<gene>
    <name evidence="5" type="ORF">J2736_000255</name>
</gene>
<dbReference type="PANTHER" id="PTHR46652">
    <property type="entry name" value="LEUCINE-RICH REPEAT AND IQ DOMAIN-CONTAINING PROTEIN 1-RELATED"/>
    <property type="match status" value="1"/>
</dbReference>
<evidence type="ECO:0000256" key="1">
    <source>
        <dbReference type="ARBA" id="ARBA00022614"/>
    </source>
</evidence>
<proteinExistence type="predicted"/>
<dbReference type="RefSeq" id="WP_310222748.1">
    <property type="nucleotide sequence ID" value="NZ_JAVDSB010000001.1"/>
</dbReference>
<evidence type="ECO:0000259" key="4">
    <source>
        <dbReference type="Pfam" id="PF07833"/>
    </source>
</evidence>
<dbReference type="EMBL" id="JAVDSB010000001">
    <property type="protein sequence ID" value="MDR6549072.1"/>
    <property type="molecule type" value="Genomic_DNA"/>
</dbReference>
<dbReference type="InterPro" id="IPR036582">
    <property type="entry name" value="Mao_N_sf"/>
</dbReference>
<keyword evidence="6" id="KW-1185">Reference proteome</keyword>
<feature type="domain" description="Copper amine oxidase-like N-terminal" evidence="4">
    <location>
        <begin position="255"/>
        <end position="362"/>
    </location>
</feature>
<dbReference type="InterPro" id="IPR050836">
    <property type="entry name" value="SDS22/Internalin_LRR"/>
</dbReference>